<dbReference type="EMBL" id="DVHM01000031">
    <property type="protein sequence ID" value="HIR69975.1"/>
    <property type="molecule type" value="Genomic_DNA"/>
</dbReference>
<dbReference type="InterPro" id="IPR038750">
    <property type="entry name" value="YczE/YyaS-like"/>
</dbReference>
<evidence type="ECO:0000256" key="1">
    <source>
        <dbReference type="SAM" id="Phobius"/>
    </source>
</evidence>
<name>A0A9D1E7X7_9FIRM</name>
<reference evidence="2" key="2">
    <citation type="journal article" date="2021" name="PeerJ">
        <title>Extensive microbial diversity within the chicken gut microbiome revealed by metagenomics and culture.</title>
        <authorList>
            <person name="Gilroy R."/>
            <person name="Ravi A."/>
            <person name="Getino M."/>
            <person name="Pursley I."/>
            <person name="Horton D.L."/>
            <person name="Alikhan N.F."/>
            <person name="Baker D."/>
            <person name="Gharbi K."/>
            <person name="Hall N."/>
            <person name="Watson M."/>
            <person name="Adriaenssens E.M."/>
            <person name="Foster-Nyarko E."/>
            <person name="Jarju S."/>
            <person name="Secka A."/>
            <person name="Antonio M."/>
            <person name="Oren A."/>
            <person name="Chaudhuri R.R."/>
            <person name="La Ragione R."/>
            <person name="Hildebrand F."/>
            <person name="Pallen M.J."/>
        </authorList>
    </citation>
    <scope>NUCLEOTIDE SEQUENCE</scope>
    <source>
        <strain evidence="2">ChiSjej5B23-6657</strain>
    </source>
</reference>
<feature type="transmembrane region" description="Helical" evidence="1">
    <location>
        <begin position="116"/>
        <end position="139"/>
    </location>
</feature>
<dbReference type="PANTHER" id="PTHR40078">
    <property type="entry name" value="INTEGRAL MEMBRANE PROTEIN-RELATED"/>
    <property type="match status" value="1"/>
</dbReference>
<feature type="transmembrane region" description="Helical" evidence="1">
    <location>
        <begin position="41"/>
        <end position="60"/>
    </location>
</feature>
<comment type="caution">
    <text evidence="2">The sequence shown here is derived from an EMBL/GenBank/DDBJ whole genome shotgun (WGS) entry which is preliminary data.</text>
</comment>
<keyword evidence="1" id="KW-0812">Transmembrane</keyword>
<reference evidence="2" key="1">
    <citation type="submission" date="2020-10" db="EMBL/GenBank/DDBJ databases">
        <authorList>
            <person name="Gilroy R."/>
        </authorList>
    </citation>
    <scope>NUCLEOTIDE SEQUENCE</scope>
    <source>
        <strain evidence="2">ChiSjej5B23-6657</strain>
    </source>
</reference>
<gene>
    <name evidence="2" type="ORF">IAA55_01695</name>
</gene>
<evidence type="ECO:0000313" key="3">
    <source>
        <dbReference type="Proteomes" id="UP000823912"/>
    </source>
</evidence>
<protein>
    <submittedName>
        <fullName evidence="2">Uncharacterized protein</fullName>
    </submittedName>
</protein>
<sequence length="222" mass="23640">MVLLAFGISLNKKTGLGVSPIVSVAYCVSQIGGFNFGNATFGLYALFVLVEVLAHLWICRRMQLTRGRTRRVVFLDILQVPVCLVFTRGLNLFEALLPEFAEDFAGSFWGGYAERILVLVLAIAATGVGAALTLDVKLVPNPGDGIVQALADLAKKETGFMKNCFDFGCISVTAVLSLTMVGGLVGLGLGTVLAMIGVGRTIAIYHRIVGNRITSLSEVKAK</sequence>
<accession>A0A9D1E7X7</accession>
<dbReference type="PANTHER" id="PTHR40078:SF1">
    <property type="entry name" value="INTEGRAL MEMBRANE PROTEIN"/>
    <property type="match status" value="1"/>
</dbReference>
<dbReference type="AlphaFoldDB" id="A0A9D1E7X7"/>
<proteinExistence type="predicted"/>
<keyword evidence="1" id="KW-1133">Transmembrane helix</keyword>
<organism evidence="2 3">
    <name type="scientific">Candidatus Pullilachnospira gallistercoris</name>
    <dbReference type="NCBI Taxonomy" id="2840911"/>
    <lineage>
        <taxon>Bacteria</taxon>
        <taxon>Bacillati</taxon>
        <taxon>Bacillota</taxon>
        <taxon>Clostridia</taxon>
        <taxon>Lachnospirales</taxon>
        <taxon>Lachnospiraceae</taxon>
        <taxon>Lachnospiraceae incertae sedis</taxon>
        <taxon>Candidatus Pullilachnospira</taxon>
    </lineage>
</organism>
<feature type="transmembrane region" description="Helical" evidence="1">
    <location>
        <begin position="184"/>
        <end position="205"/>
    </location>
</feature>
<evidence type="ECO:0000313" key="2">
    <source>
        <dbReference type="EMBL" id="HIR69975.1"/>
    </source>
</evidence>
<keyword evidence="1" id="KW-0472">Membrane</keyword>
<dbReference type="Proteomes" id="UP000823912">
    <property type="component" value="Unassembled WGS sequence"/>
</dbReference>
<dbReference type="Pfam" id="PF19700">
    <property type="entry name" value="DUF6198"/>
    <property type="match status" value="1"/>
</dbReference>